<evidence type="ECO:0008006" key="3">
    <source>
        <dbReference type="Google" id="ProtNLM"/>
    </source>
</evidence>
<sequence length="456" mass="52550">MRKTLSITRLYLDSKNPRHIPIENQKEIIAFLIENEKIKPLAKDIAEKGLINPLDLVGITEENKKKIVLEGNRRICALKLLLNPLLAPKKHQKYFNNLKQKIDTPIKKIEVHQFKSRLEAQPWLSTLHSASSDTARKSWSTEQQTRFEQEVDGKPDHAAALTILEFSLQNRFIQPEQSTKVITTITRMLSTPEVREAFGILTGVRERNIKINIRLEEFKEILRQYFNDFDNKTHNIGSRSNKEDRLRYLEYLKSLGKIPSSYLSEEIELLPGIISTTNSAVTKEPSSNKNQSRNSTYKKKQNGLIDYELKIPVSKIESVYLELKTKLKVAETPYAVAALLRALVEQSCDYFLIKNRSIQFHENGRSEKVKENSILRVKILGIAQKLGELEYLESKELSTLINECQPNRDVGTLSLLNNVLHNYAHNITFEQSIAAHNNLKPLIIAIWNKYPWPNEE</sequence>
<dbReference type="Proteomes" id="UP000254232">
    <property type="component" value="Unassembled WGS sequence"/>
</dbReference>
<evidence type="ECO:0000313" key="1">
    <source>
        <dbReference type="EMBL" id="STO37694.1"/>
    </source>
</evidence>
<dbReference type="RefSeq" id="WP_018346883.1">
    <property type="nucleotide sequence ID" value="NZ_UGGZ01000001.1"/>
</dbReference>
<reference evidence="1 2" key="1">
    <citation type="submission" date="2018-06" db="EMBL/GenBank/DDBJ databases">
        <authorList>
            <consortium name="Pathogen Informatics"/>
            <person name="Doyle S."/>
        </authorList>
    </citation>
    <scope>NUCLEOTIDE SEQUENCE [LARGE SCALE GENOMIC DNA]</scope>
    <source>
        <strain evidence="1 2">NCTC11413</strain>
    </source>
</reference>
<dbReference type="SUPFAM" id="SSF110849">
    <property type="entry name" value="ParB/Sulfiredoxin"/>
    <property type="match status" value="1"/>
</dbReference>
<protein>
    <recommendedName>
        <fullName evidence="3">ParB/Sulfiredoxin domain-containing protein</fullName>
    </recommendedName>
</protein>
<accession>A0A377H5B3</accession>
<evidence type="ECO:0000313" key="2">
    <source>
        <dbReference type="Proteomes" id="UP000254232"/>
    </source>
</evidence>
<gene>
    <name evidence="1" type="ORF">NCTC11413_00810</name>
</gene>
<dbReference type="EMBL" id="UGGZ01000001">
    <property type="protein sequence ID" value="STO37694.1"/>
    <property type="molecule type" value="Genomic_DNA"/>
</dbReference>
<organism evidence="1 2">
    <name type="scientific">Gallibacterium anatis</name>
    <dbReference type="NCBI Taxonomy" id="750"/>
    <lineage>
        <taxon>Bacteria</taxon>
        <taxon>Pseudomonadati</taxon>
        <taxon>Pseudomonadota</taxon>
        <taxon>Gammaproteobacteria</taxon>
        <taxon>Pasteurellales</taxon>
        <taxon>Pasteurellaceae</taxon>
        <taxon>Gallibacterium</taxon>
    </lineage>
</organism>
<name>A0A377H5B3_9PAST</name>
<dbReference type="InterPro" id="IPR036086">
    <property type="entry name" value="ParB/Sulfiredoxin_sf"/>
</dbReference>
<dbReference type="AlphaFoldDB" id="A0A377H5B3"/>
<dbReference type="GeneID" id="77264743"/>
<proteinExistence type="predicted"/>